<dbReference type="Proteomes" id="UP000676951">
    <property type="component" value="Chromosome"/>
</dbReference>
<gene>
    <name evidence="2" type="ORF">KMZ93_20820</name>
</gene>
<evidence type="ECO:0000259" key="1">
    <source>
        <dbReference type="Pfam" id="PF06568"/>
    </source>
</evidence>
<sequence length="50" mass="5744">MRGLPALLRLWRERGRVCGQLAAMSERELQDIGVCWSEIASEVGKPFWLK</sequence>
<dbReference type="InterPro" id="IPR009506">
    <property type="entry name" value="YjiS-like"/>
</dbReference>
<protein>
    <submittedName>
        <fullName evidence="2">DUF1127 domain-containing protein</fullName>
    </submittedName>
</protein>
<dbReference type="Pfam" id="PF06568">
    <property type="entry name" value="YjiS-like"/>
    <property type="match status" value="1"/>
</dbReference>
<organism evidence="2 3">
    <name type="scientific">Bradyrhizobium sediminis</name>
    <dbReference type="NCBI Taxonomy" id="2840469"/>
    <lineage>
        <taxon>Bacteria</taxon>
        <taxon>Pseudomonadati</taxon>
        <taxon>Pseudomonadota</taxon>
        <taxon>Alphaproteobacteria</taxon>
        <taxon>Hyphomicrobiales</taxon>
        <taxon>Nitrobacteraceae</taxon>
        <taxon>Bradyrhizobium</taxon>
    </lineage>
</organism>
<keyword evidence="3" id="KW-1185">Reference proteome</keyword>
<dbReference type="AlphaFoldDB" id="A0A975RVQ9"/>
<reference evidence="2 3" key="1">
    <citation type="submission" date="2021-06" db="EMBL/GenBank/DDBJ databases">
        <title>Bradyrhizobium sp. S2-11-4 Genome sequencing.</title>
        <authorList>
            <person name="Jin L."/>
        </authorList>
    </citation>
    <scope>NUCLEOTIDE SEQUENCE [LARGE SCALE GENOMIC DNA]</scope>
    <source>
        <strain evidence="2 3">S2-11-4</strain>
    </source>
</reference>
<accession>A0A975RVQ9</accession>
<evidence type="ECO:0000313" key="2">
    <source>
        <dbReference type="EMBL" id="QWG22392.1"/>
    </source>
</evidence>
<evidence type="ECO:0000313" key="3">
    <source>
        <dbReference type="Proteomes" id="UP000676951"/>
    </source>
</evidence>
<feature type="domain" description="YjiS-like" evidence="1">
    <location>
        <begin position="6"/>
        <end position="39"/>
    </location>
</feature>
<proteinExistence type="predicted"/>
<name>A0A975RVQ9_9BRAD</name>
<dbReference type="EMBL" id="CP076136">
    <property type="protein sequence ID" value="QWG22392.1"/>
    <property type="molecule type" value="Genomic_DNA"/>
</dbReference>